<organism evidence="6 7">
    <name type="scientific">Agarivorans aestuarii</name>
    <dbReference type="NCBI Taxonomy" id="1563703"/>
    <lineage>
        <taxon>Bacteria</taxon>
        <taxon>Pseudomonadati</taxon>
        <taxon>Pseudomonadota</taxon>
        <taxon>Gammaproteobacteria</taxon>
        <taxon>Alteromonadales</taxon>
        <taxon>Alteromonadaceae</taxon>
        <taxon>Agarivorans</taxon>
    </lineage>
</organism>
<dbReference type="Pfam" id="PF11606">
    <property type="entry name" value="AlcCBM31"/>
    <property type="match status" value="2"/>
</dbReference>
<dbReference type="PANTHER" id="PTHR39335">
    <property type="entry name" value="BLL4220 PROTEIN"/>
    <property type="match status" value="1"/>
</dbReference>
<keyword evidence="1 4" id="KW-0349">Heme</keyword>
<dbReference type="InterPro" id="IPR022409">
    <property type="entry name" value="PKD/Chitinase_dom"/>
</dbReference>
<name>A0ABU7G6G0_9ALTE</name>
<dbReference type="SUPFAM" id="SSF46626">
    <property type="entry name" value="Cytochrome c"/>
    <property type="match status" value="1"/>
</dbReference>
<dbReference type="InterPro" id="IPR035986">
    <property type="entry name" value="PKD_dom_sf"/>
</dbReference>
<dbReference type="InterPro" id="IPR009056">
    <property type="entry name" value="Cyt_c-like_dom"/>
</dbReference>
<keyword evidence="2 4" id="KW-0479">Metal-binding</keyword>
<sequence length="1776" mass="191486">MDIQKPQLSLLRYAIIAGAGLITSNTYGAGKPAIPVDGERLFILGQDQVSIEQYMADPSLPRPHGFTMYTTLTRGATEDVTDYCFKGLDGLKNLDNYNSNQAQGCADSERRNQWGSGVQNAQWVIENYQPEVVALGMFCPGNAQAPSLYNDGAYDDLLIELADFFKLHNETGFFLRTCYEFNGDAHGLSFEHFRGIFKHVRSFLDAQGVTNVAHVWQSDAYHGTGRPSNQALGNTEQGYWPGKQYVDWVGVSQFNSDINEEAEIAEIEGLPLFIAEVTPHGDLGVQYDYKLPFNSSQQVAQGSANPVTIVNNLDWFTEKNAEIMRTVNKAWHYINADWTAQPQWESAADQAGANFFKYTDSRVQQNPEIKQHFIDLVSPENGFILAGEQNNGPVFSNCSAEPSSPISEGQDLSYSCTVVDSPEGVNIVDLSINGIAYPSQSLGNAVYSWAIAASDLQAGSNSLNITAVDAAGSISNHSVKLEVISANTQVSIQASGSIEIVRGQSTQVTVNASDSDGIASVSLRVNGQSQADLVANNAPYIFTLASQIDGNDVSSIQALATDATGETTLSEPVNVVITDAPVVGPKPDFGISYVDDSTMRVYHLDEGWTADWNYLCINGDCRPATLANGEYYREVSATLGQSYAIEFKVQDAVLSQYIVNDTFVFEQGTGGGEQPSNLLPSVAISSVGNSLSEGDDLSITATASDSDGSINSVNFYLTAPGASEQLLASDTAAPYQANLASLLAGTYQLRVVASDNQAATASDSTSFTVNASEQPEQPVAPSEEFGISYIDDNTMRVYHLDQGWTANWNYLCINGDCRAATLDNGIYYRDVRAQLGQSYDLEFKVQDNSLSQFIAERTGVVFLAGDTPPSNQVPGVNLSTSPSAVVAGETLTLNASAEDSDGSISNVRFYAIAPNATESLIAEVNSAPFTTSINNVIAGRYQIRVVASDNQGATAEDSATVDVQASSQPSINLSGPATIKQGEDWVITPALANWPIAEGEQHFHLIVDGEDLGPQYSNAAISISNLEVGLHTAVAKLANADHSFTGVEASLNVNNEAVISDTVNISNDPVLGSFLSAGSDASQPGFTLYTFDIDNAGPSQCNGNCATTWPPFIVNSASDIQAPSGVSGLGVSTRQDGSLQLTLNNEPLYYFAGDSNPGDTTGHSVNSVWWVADLPSASFADNTWEKSVVPACGDMYNGTTLPIYGYHIYTENNQVVFQAGSELASKVWGSNARTVFFRNNSEGRLKLLGSVDATRNGDRATMTVPSDWLEGNSVYYVSFERLVTPLVNELGDALAYHDSALYGLNKGCVNGAYTGESEDFAGWLRFQHPQGFFNDHNVFNERIDPVNQSAGHFKNVPRFTISLLQDEPGKDLLFLVDLTYESYSTLDSTIDITWSGIEGSEERAGGGSPRHSLSNQCAPSDASGNIAVCNLGQGLSYGQNIDWELRVIPKDSADFNLYTQMLYYVKGHGWAKESSDPRALLGGDASIDAFGANEFERAAAFMQHEHTSSLKVVRDFVEQHEDLRVNIGDDVNPGFNTCESCHINDGRSQVIFEVPNVGPRIAPPLIGLGLLEQVSFAGKAGFGWEGNRLDIEDSVRFALATDFGLSNPDATMVERLTNYSQFVGVPQRDKSLLFDADVLAGEDLFNNAMQCSSCHTETQITQQGNVIRPYSDLLTHDLGDGLFRTAPLWGLGRTADVAAFSMDMIVNGQKNAAHAVAQRESRPADESTVLFMHDGRAKGLDAAVRAHNGEASAAREAYETATPAEQEQLLKFLRSL</sequence>
<evidence type="ECO:0000259" key="5">
    <source>
        <dbReference type="PROSITE" id="PS51007"/>
    </source>
</evidence>
<evidence type="ECO:0000256" key="4">
    <source>
        <dbReference type="PROSITE-ProRule" id="PRU00433"/>
    </source>
</evidence>
<dbReference type="SUPFAM" id="SSF51445">
    <property type="entry name" value="(Trans)glycosidases"/>
    <property type="match status" value="1"/>
</dbReference>
<proteinExistence type="predicted"/>
<dbReference type="Gene3D" id="2.60.40.2450">
    <property type="entry name" value="Beta-1,3-xylanase, CBM31 domain"/>
    <property type="match status" value="2"/>
</dbReference>
<dbReference type="Pfam" id="PF06537">
    <property type="entry name" value="DHOR"/>
    <property type="match status" value="1"/>
</dbReference>
<reference evidence="7" key="1">
    <citation type="submission" date="2023-07" db="EMBL/GenBank/DDBJ databases">
        <title>Draft genome sequence of Agarivorans aestuarii strain ZMCS4, a CAZymes producing bacteria isolated from the marine brown algae Clodostephus spongiosus.</title>
        <authorList>
            <person name="Lorente B."/>
            <person name="Cabral C."/>
            <person name="Frias J."/>
            <person name="Faria J."/>
            <person name="Toubarro D."/>
        </authorList>
    </citation>
    <scope>NUCLEOTIDE SEQUENCE [LARGE SCALE GENOMIC DNA]</scope>
    <source>
        <strain evidence="7">ZMCS4</strain>
    </source>
</reference>
<evidence type="ECO:0000256" key="1">
    <source>
        <dbReference type="ARBA" id="ARBA00022617"/>
    </source>
</evidence>
<evidence type="ECO:0000313" key="7">
    <source>
        <dbReference type="Proteomes" id="UP001310248"/>
    </source>
</evidence>
<protein>
    <submittedName>
        <fullName evidence="6">Family 31 carbohydrate-binding protein</fullName>
    </submittedName>
</protein>
<dbReference type="SUPFAM" id="SSF49299">
    <property type="entry name" value="PKD domain"/>
    <property type="match status" value="1"/>
</dbReference>
<gene>
    <name evidence="6" type="ORF">SNR37_000319</name>
</gene>
<dbReference type="Gene3D" id="2.60.40.10">
    <property type="entry name" value="Immunoglobulins"/>
    <property type="match status" value="3"/>
</dbReference>
<dbReference type="Proteomes" id="UP001310248">
    <property type="component" value="Unassembled WGS sequence"/>
</dbReference>
<dbReference type="Gene3D" id="3.20.20.80">
    <property type="entry name" value="Glycosidases"/>
    <property type="match status" value="1"/>
</dbReference>
<dbReference type="SMART" id="SM00089">
    <property type="entry name" value="PKD"/>
    <property type="match status" value="2"/>
</dbReference>
<dbReference type="InterPro" id="IPR005297">
    <property type="entry name" value="Lipoprotein_repeat"/>
</dbReference>
<evidence type="ECO:0000256" key="2">
    <source>
        <dbReference type="ARBA" id="ARBA00022723"/>
    </source>
</evidence>
<dbReference type="InterPro" id="IPR021016">
    <property type="entry name" value="Beta-xylanase"/>
</dbReference>
<dbReference type="PANTHER" id="PTHR39335:SF1">
    <property type="entry name" value="BLL4220 PROTEIN"/>
    <property type="match status" value="1"/>
</dbReference>
<keyword evidence="3 4" id="KW-0408">Iron</keyword>
<feature type="domain" description="Cytochrome c" evidence="5">
    <location>
        <begin position="1636"/>
        <end position="1776"/>
    </location>
</feature>
<dbReference type="Pfam" id="PF03640">
    <property type="entry name" value="Lipoprotein_15"/>
    <property type="match status" value="2"/>
</dbReference>
<dbReference type="InterPro" id="IPR017853">
    <property type="entry name" value="GH"/>
</dbReference>
<dbReference type="RefSeq" id="WP_329776001.1">
    <property type="nucleotide sequence ID" value="NZ_JAYDYW010000011.1"/>
</dbReference>
<dbReference type="InterPro" id="IPR010538">
    <property type="entry name" value="DHOR"/>
</dbReference>
<dbReference type="Gene3D" id="1.10.760.10">
    <property type="entry name" value="Cytochrome c-like domain"/>
    <property type="match status" value="1"/>
</dbReference>
<comment type="caution">
    <text evidence="6">The sequence shown here is derived from an EMBL/GenBank/DDBJ whole genome shotgun (WGS) entry which is preliminary data.</text>
</comment>
<dbReference type="Pfam" id="PF17957">
    <property type="entry name" value="Big_7"/>
    <property type="match status" value="3"/>
</dbReference>
<dbReference type="InterPro" id="IPR036909">
    <property type="entry name" value="Cyt_c-like_dom_sf"/>
</dbReference>
<reference evidence="6 7" key="2">
    <citation type="submission" date="2023-12" db="EMBL/GenBank/DDBJ databases">
        <authorList>
            <consortium name="Cladostephus spongiosus"/>
            <person name="Lorente B."/>
            <person name="Cabral C."/>
            <person name="Frias J."/>
            <person name="Faria J."/>
            <person name="Toubarro D."/>
        </authorList>
    </citation>
    <scope>NUCLEOTIDE SEQUENCE [LARGE SCALE GENOMIC DNA]</scope>
    <source>
        <strain evidence="6 7">ZMCS4</strain>
    </source>
</reference>
<dbReference type="EMBL" id="JAYDYW010000011">
    <property type="protein sequence ID" value="MEE1674997.1"/>
    <property type="molecule type" value="Genomic_DNA"/>
</dbReference>
<dbReference type="InterPro" id="IPR013783">
    <property type="entry name" value="Ig-like_fold"/>
</dbReference>
<accession>A0ABU7G6G0</accession>
<dbReference type="InterPro" id="IPR038560">
    <property type="entry name" value="Beta-xylanase_CBM31_sf"/>
</dbReference>
<evidence type="ECO:0000256" key="3">
    <source>
        <dbReference type="ARBA" id="ARBA00023004"/>
    </source>
</evidence>
<evidence type="ECO:0000313" key="6">
    <source>
        <dbReference type="EMBL" id="MEE1674997.1"/>
    </source>
</evidence>
<dbReference type="PROSITE" id="PS51007">
    <property type="entry name" value="CYTC"/>
    <property type="match status" value="1"/>
</dbReference>
<keyword evidence="7" id="KW-1185">Reference proteome</keyword>